<dbReference type="EMBL" id="BDGG01000002">
    <property type="protein sequence ID" value="GAU93094.1"/>
    <property type="molecule type" value="Genomic_DNA"/>
</dbReference>
<sequence length="534" mass="61400">MPTVTNSGPIPTKAEKDAHVLKSEKSKLLEDIPRDQWKEDHLYSIIILGASGDLAKKKIYPTLWMLYRDGLLPQNTLFVGYARSKLSVNDLQKSFEANCKVQPGQEGKFQEFMKNNIYVSGNYDKAEDFKRLHVALDEKEAKVKAGNRVFYLSLPPFVFDVATTFIRKACWGTRGWNRVVLEKPFGRDLETSRKLSEHLKGLFKEEEIYRIDHYLGKELVQNLITLRFANRIFGPSWNTHNIASVMISFKEPIGTQGRGGYFDEYGIIRDIIQNHLMQIFCLAAMEKPVSLDAEDIRDEKVRVLRRIKPVKLEDTVLGQYIANPDGKNDDERTGYLDDETVPKGSVTPTFASVVLKIDNERWEGVPWILRAGKALNERKAEIRVQFKTPDGDIFPDDDAKRNELVIRVQPNEAIYLKMMTKTPNSHFGIEETELDLTYSKRYEGLVLAEAYQLLFLEILRGRQMHFVRADELEETWRIFTPLLHQIEKDKVKPIQYKFGGRGPPEADDLAADNNFMYTGTYKWPGHGSKRGGKQ</sequence>
<evidence type="ECO:0000256" key="12">
    <source>
        <dbReference type="SAM" id="MobiDB-lite"/>
    </source>
</evidence>
<keyword evidence="16" id="KW-1185">Reference proteome</keyword>
<evidence type="ECO:0000256" key="7">
    <source>
        <dbReference type="ARBA" id="ARBA00022857"/>
    </source>
</evidence>
<dbReference type="GO" id="GO:0050661">
    <property type="term" value="F:NADP binding"/>
    <property type="evidence" value="ECO:0007669"/>
    <property type="project" value="InterPro"/>
</dbReference>
<proteinExistence type="inferred from homology"/>
<keyword evidence="9 11" id="KW-0119">Carbohydrate metabolism</keyword>
<evidence type="ECO:0000256" key="5">
    <source>
        <dbReference type="ARBA" id="ARBA00020444"/>
    </source>
</evidence>
<protein>
    <recommendedName>
        <fullName evidence="5 11">Glucose-6-phosphate 1-dehydrogenase</fullName>
        <ecNumber evidence="4 11">1.1.1.49</ecNumber>
    </recommendedName>
</protein>
<dbReference type="UniPathway" id="UPA00115">
    <property type="reaction ID" value="UER00408"/>
</dbReference>
<dbReference type="GO" id="GO:0009051">
    <property type="term" value="P:pentose-phosphate shunt, oxidative branch"/>
    <property type="evidence" value="ECO:0007669"/>
    <property type="project" value="TreeGrafter"/>
</dbReference>
<dbReference type="PIRSF" id="PIRSF000110">
    <property type="entry name" value="G6PD"/>
    <property type="match status" value="1"/>
</dbReference>
<dbReference type="PANTHER" id="PTHR23429">
    <property type="entry name" value="GLUCOSE-6-PHOSPHATE 1-DEHYDROGENASE G6PD"/>
    <property type="match status" value="1"/>
</dbReference>
<dbReference type="Gene3D" id="3.30.360.10">
    <property type="entry name" value="Dihydrodipicolinate Reductase, domain 2"/>
    <property type="match status" value="1"/>
</dbReference>
<feature type="region of interest" description="Disordered" evidence="12">
    <location>
        <begin position="322"/>
        <end position="341"/>
    </location>
</feature>
<gene>
    <name evidence="15" type="primary">RvY_05082-1</name>
    <name evidence="15" type="synonym">RvY_05082.1</name>
    <name evidence="15" type="ORF">RvY_05082</name>
</gene>
<comment type="pathway">
    <text evidence="2 11">Carbohydrate degradation; pentose phosphate pathway; D-ribulose 5-phosphate from D-glucose 6-phosphate (oxidative stage): step 1/3.</text>
</comment>
<dbReference type="GO" id="GO:0005829">
    <property type="term" value="C:cytosol"/>
    <property type="evidence" value="ECO:0007669"/>
    <property type="project" value="TreeGrafter"/>
</dbReference>
<comment type="catalytic activity">
    <reaction evidence="10">
        <text>D-glucose 6-phosphate + NADP(+) = 6-phospho-D-glucono-1,5-lactone + NADPH + H(+)</text>
        <dbReference type="Rhea" id="RHEA:15841"/>
        <dbReference type="ChEBI" id="CHEBI:15378"/>
        <dbReference type="ChEBI" id="CHEBI:57783"/>
        <dbReference type="ChEBI" id="CHEBI:57955"/>
        <dbReference type="ChEBI" id="CHEBI:58349"/>
        <dbReference type="ChEBI" id="CHEBI:61548"/>
        <dbReference type="EC" id="1.1.1.49"/>
    </reaction>
    <physiologicalReaction direction="left-to-right" evidence="10">
        <dbReference type="Rhea" id="RHEA:15842"/>
    </physiologicalReaction>
</comment>
<dbReference type="Pfam" id="PF02781">
    <property type="entry name" value="G6PD_C"/>
    <property type="match status" value="1"/>
</dbReference>
<evidence type="ECO:0000259" key="14">
    <source>
        <dbReference type="Pfam" id="PF02781"/>
    </source>
</evidence>
<comment type="function">
    <text evidence="1">Cytosolic glucose-6-phosphate dehydrogenase that catalyzes the first and rate-limiting step of the oxidative branch within the pentose phosphate pathway/shunt, an alternative route to glycolysis for the dissimilation of carbohydrates and a major source of reducing power and metabolic intermediates for fatty acid and nucleic acid biosynthetic processes.</text>
</comment>
<keyword evidence="7 11" id="KW-0521">NADP</keyword>
<evidence type="ECO:0000259" key="13">
    <source>
        <dbReference type="Pfam" id="PF00479"/>
    </source>
</evidence>
<evidence type="ECO:0000256" key="11">
    <source>
        <dbReference type="RuleBase" id="RU362120"/>
    </source>
</evidence>
<dbReference type="FunFam" id="3.40.50.720:FF:000111">
    <property type="entry name" value="Glucose-6-phosphate 1-dehydrogenase"/>
    <property type="match status" value="1"/>
</dbReference>
<dbReference type="PROSITE" id="PS00069">
    <property type="entry name" value="G6P_DEHYDROGENASE"/>
    <property type="match status" value="1"/>
</dbReference>
<dbReference type="InterPro" id="IPR036291">
    <property type="entry name" value="NAD(P)-bd_dom_sf"/>
</dbReference>
<name>A0A1D1UTU6_RAMVA</name>
<evidence type="ECO:0000256" key="9">
    <source>
        <dbReference type="ARBA" id="ARBA00023277"/>
    </source>
</evidence>
<keyword evidence="8 11" id="KW-0560">Oxidoreductase</keyword>
<dbReference type="Proteomes" id="UP000186922">
    <property type="component" value="Unassembled WGS sequence"/>
</dbReference>
<feature type="compositionally biased region" description="Basic and acidic residues" evidence="12">
    <location>
        <begin position="326"/>
        <end position="335"/>
    </location>
</feature>
<dbReference type="InterPro" id="IPR019796">
    <property type="entry name" value="G6P_DH_AS"/>
</dbReference>
<reference evidence="15 16" key="1">
    <citation type="journal article" date="2016" name="Nat. Commun.">
        <title>Extremotolerant tardigrade genome and improved radiotolerance of human cultured cells by tardigrade-unique protein.</title>
        <authorList>
            <person name="Hashimoto T."/>
            <person name="Horikawa D.D."/>
            <person name="Saito Y."/>
            <person name="Kuwahara H."/>
            <person name="Kozuka-Hata H."/>
            <person name="Shin-I T."/>
            <person name="Minakuchi Y."/>
            <person name="Ohishi K."/>
            <person name="Motoyama A."/>
            <person name="Aizu T."/>
            <person name="Enomoto A."/>
            <person name="Kondo K."/>
            <person name="Tanaka S."/>
            <person name="Hara Y."/>
            <person name="Koshikawa S."/>
            <person name="Sagara H."/>
            <person name="Miura T."/>
            <person name="Yokobori S."/>
            <person name="Miyagawa K."/>
            <person name="Suzuki Y."/>
            <person name="Kubo T."/>
            <person name="Oyama M."/>
            <person name="Kohara Y."/>
            <person name="Fujiyama A."/>
            <person name="Arakawa K."/>
            <person name="Katayama T."/>
            <person name="Toyoda A."/>
            <person name="Kunieda T."/>
        </authorList>
    </citation>
    <scope>NUCLEOTIDE SEQUENCE [LARGE SCALE GENOMIC DNA]</scope>
    <source>
        <strain evidence="15 16">YOKOZUNA-1</strain>
    </source>
</reference>
<dbReference type="OrthoDB" id="60984at2759"/>
<dbReference type="NCBIfam" id="TIGR00871">
    <property type="entry name" value="zwf"/>
    <property type="match status" value="1"/>
</dbReference>
<dbReference type="Pfam" id="PF00479">
    <property type="entry name" value="G6PD_N"/>
    <property type="match status" value="1"/>
</dbReference>
<dbReference type="PANTHER" id="PTHR23429:SF0">
    <property type="entry name" value="GLUCOSE-6-PHOSPHATE 1-DEHYDROGENASE"/>
    <property type="match status" value="1"/>
</dbReference>
<dbReference type="PRINTS" id="PR00079">
    <property type="entry name" value="G6PDHDRGNASE"/>
</dbReference>
<comment type="function">
    <text evidence="11">Catalyzes the rate-limiting step of the oxidative pentose-phosphate pathway, which represents a route for the dissimilation of carbohydrates besides glycolysis.</text>
</comment>
<organism evidence="15 16">
    <name type="scientific">Ramazzottius varieornatus</name>
    <name type="common">Water bear</name>
    <name type="synonym">Tardigrade</name>
    <dbReference type="NCBI Taxonomy" id="947166"/>
    <lineage>
        <taxon>Eukaryota</taxon>
        <taxon>Metazoa</taxon>
        <taxon>Ecdysozoa</taxon>
        <taxon>Tardigrada</taxon>
        <taxon>Eutardigrada</taxon>
        <taxon>Parachela</taxon>
        <taxon>Hypsibioidea</taxon>
        <taxon>Ramazzottiidae</taxon>
        <taxon>Ramazzottius</taxon>
    </lineage>
</organism>
<dbReference type="GO" id="GO:0004345">
    <property type="term" value="F:glucose-6-phosphate dehydrogenase activity"/>
    <property type="evidence" value="ECO:0007669"/>
    <property type="project" value="UniProtKB-EC"/>
</dbReference>
<dbReference type="HAMAP" id="MF_00966">
    <property type="entry name" value="G6PD"/>
    <property type="match status" value="1"/>
</dbReference>
<dbReference type="AlphaFoldDB" id="A0A1D1UTU6"/>
<evidence type="ECO:0000256" key="4">
    <source>
        <dbReference type="ARBA" id="ARBA00013019"/>
    </source>
</evidence>
<evidence type="ECO:0000313" key="15">
    <source>
        <dbReference type="EMBL" id="GAU93094.1"/>
    </source>
</evidence>
<evidence type="ECO:0000256" key="8">
    <source>
        <dbReference type="ARBA" id="ARBA00023002"/>
    </source>
</evidence>
<keyword evidence="6 11" id="KW-0313">Glucose metabolism</keyword>
<evidence type="ECO:0000256" key="10">
    <source>
        <dbReference type="ARBA" id="ARBA00047696"/>
    </source>
</evidence>
<evidence type="ECO:0000256" key="3">
    <source>
        <dbReference type="ARBA" id="ARBA00009975"/>
    </source>
</evidence>
<dbReference type="SUPFAM" id="SSF55347">
    <property type="entry name" value="Glyceraldehyde-3-phosphate dehydrogenase-like, C-terminal domain"/>
    <property type="match status" value="1"/>
</dbReference>
<accession>A0A1D1UTU6</accession>
<dbReference type="InterPro" id="IPR022675">
    <property type="entry name" value="G6P_DH_C"/>
</dbReference>
<evidence type="ECO:0000313" key="16">
    <source>
        <dbReference type="Proteomes" id="UP000186922"/>
    </source>
</evidence>
<comment type="similarity">
    <text evidence="3 11">Belongs to the glucose-6-phosphate dehydrogenase family.</text>
</comment>
<dbReference type="InterPro" id="IPR001282">
    <property type="entry name" value="G6P_DH"/>
</dbReference>
<feature type="domain" description="Glucose-6-phosphate dehydrogenase C-terminal" evidence="14">
    <location>
        <begin position="225"/>
        <end position="516"/>
    </location>
</feature>
<dbReference type="STRING" id="947166.A0A1D1UTU6"/>
<comment type="caution">
    <text evidence="15">The sequence shown here is derived from an EMBL/GenBank/DDBJ whole genome shotgun (WGS) entry which is preliminary data.</text>
</comment>
<dbReference type="EC" id="1.1.1.49" evidence="4 11"/>
<evidence type="ECO:0000256" key="1">
    <source>
        <dbReference type="ARBA" id="ARBA00002914"/>
    </source>
</evidence>
<evidence type="ECO:0000256" key="2">
    <source>
        <dbReference type="ARBA" id="ARBA00004937"/>
    </source>
</evidence>
<feature type="domain" description="Glucose-6-phosphate dehydrogenase NAD-binding" evidence="13">
    <location>
        <begin position="46"/>
        <end position="222"/>
    </location>
</feature>
<dbReference type="GO" id="GO:0006006">
    <property type="term" value="P:glucose metabolic process"/>
    <property type="evidence" value="ECO:0007669"/>
    <property type="project" value="UniProtKB-KW"/>
</dbReference>
<evidence type="ECO:0000256" key="6">
    <source>
        <dbReference type="ARBA" id="ARBA00022526"/>
    </source>
</evidence>
<dbReference type="SUPFAM" id="SSF51735">
    <property type="entry name" value="NAD(P)-binding Rossmann-fold domains"/>
    <property type="match status" value="1"/>
</dbReference>
<dbReference type="InterPro" id="IPR022674">
    <property type="entry name" value="G6P_DH_NAD-bd"/>
</dbReference>
<dbReference type="Gene3D" id="3.40.50.720">
    <property type="entry name" value="NAD(P)-binding Rossmann-like Domain"/>
    <property type="match status" value="1"/>
</dbReference>